<dbReference type="GO" id="GO:0005507">
    <property type="term" value="F:copper ion binding"/>
    <property type="evidence" value="ECO:0007669"/>
    <property type="project" value="UniProtKB-UniRule"/>
</dbReference>
<dbReference type="InterPro" id="IPR000923">
    <property type="entry name" value="BlueCu_1"/>
</dbReference>
<feature type="domain" description="Blue (type 1) copper" evidence="11">
    <location>
        <begin position="29"/>
        <end position="116"/>
    </location>
</feature>
<dbReference type="InterPro" id="IPR012745">
    <property type="entry name" value="Pseudoazurin"/>
</dbReference>
<dbReference type="GO" id="GO:0042597">
    <property type="term" value="C:periplasmic space"/>
    <property type="evidence" value="ECO:0007669"/>
    <property type="project" value="UniProtKB-SubCell"/>
</dbReference>
<dbReference type="OrthoDB" id="7510199at2"/>
<name>A0A4S2H8S4_9PROT</name>
<dbReference type="InterPro" id="IPR001235">
    <property type="entry name" value="Copper_blue_Plastocyanin"/>
</dbReference>
<dbReference type="InterPro" id="IPR008972">
    <property type="entry name" value="Cupredoxin"/>
</dbReference>
<feature type="binding site" evidence="9">
    <location>
        <position position="64"/>
    </location>
    <ligand>
        <name>Cu cation</name>
        <dbReference type="ChEBI" id="CHEBI:23378"/>
    </ligand>
</feature>
<comment type="caution">
    <text evidence="12">The sequence shown here is derived from an EMBL/GenBank/DDBJ whole genome shotgun (WGS) entry which is preliminary data.</text>
</comment>
<dbReference type="InterPro" id="IPR002386">
    <property type="entry name" value="Amicyanin/Pseudoazurin"/>
</dbReference>
<keyword evidence="4 9" id="KW-0479">Metal-binding</keyword>
<evidence type="ECO:0000256" key="3">
    <source>
        <dbReference type="ARBA" id="ARBA00022448"/>
    </source>
</evidence>
<dbReference type="EMBL" id="SRXV01000003">
    <property type="protein sequence ID" value="TGY92245.1"/>
    <property type="molecule type" value="Genomic_DNA"/>
</dbReference>
<comment type="cofactor">
    <cofactor evidence="9">
        <name>Cu cation</name>
        <dbReference type="ChEBI" id="CHEBI:23378"/>
    </cofactor>
    <text evidence="9">Binds 1 copper ion per subunit.</text>
</comment>
<evidence type="ECO:0000256" key="5">
    <source>
        <dbReference type="ARBA" id="ARBA00022764"/>
    </source>
</evidence>
<keyword evidence="7 9" id="KW-0186">Copper</keyword>
<dbReference type="SUPFAM" id="SSF49503">
    <property type="entry name" value="Cupredoxins"/>
    <property type="match status" value="1"/>
</dbReference>
<keyword evidence="6" id="KW-0249">Electron transport</keyword>
<evidence type="ECO:0000313" key="13">
    <source>
        <dbReference type="Proteomes" id="UP000305451"/>
    </source>
</evidence>
<keyword evidence="3" id="KW-0813">Transport</keyword>
<keyword evidence="13" id="KW-1185">Reference proteome</keyword>
<keyword evidence="10" id="KW-0732">Signal</keyword>
<evidence type="ECO:0000256" key="10">
    <source>
        <dbReference type="SAM" id="SignalP"/>
    </source>
</evidence>
<dbReference type="PROSITE" id="PS00196">
    <property type="entry name" value="COPPER_BLUE"/>
    <property type="match status" value="1"/>
</dbReference>
<dbReference type="PRINTS" id="PR00155">
    <property type="entry name" value="AMICYANIN"/>
</dbReference>
<dbReference type="NCBIfam" id="TIGR02375">
    <property type="entry name" value="pseudoazurin"/>
    <property type="match status" value="1"/>
</dbReference>
<dbReference type="InterPro" id="IPR028871">
    <property type="entry name" value="BlueCu_1_BS"/>
</dbReference>
<protein>
    <recommendedName>
        <fullName evidence="2 8">Pseudoazurin</fullName>
    </recommendedName>
</protein>
<dbReference type="RefSeq" id="WP_135945379.1">
    <property type="nucleotide sequence ID" value="NZ_BMEI01000003.1"/>
</dbReference>
<gene>
    <name evidence="12" type="ORF">E5162_11365</name>
</gene>
<evidence type="ECO:0000256" key="7">
    <source>
        <dbReference type="ARBA" id="ARBA00023008"/>
    </source>
</evidence>
<evidence type="ECO:0000256" key="1">
    <source>
        <dbReference type="ARBA" id="ARBA00004418"/>
    </source>
</evidence>
<accession>A0A4S2H8S4</accession>
<dbReference type="Proteomes" id="UP000305451">
    <property type="component" value="Unassembled WGS sequence"/>
</dbReference>
<sequence length="152" mass="16271">MKTQLILAVSLIATAMTTGAAMAEEHEVQMLNRGPNGDMMVFEPAYLEIEPGDTVTFLPTEPSHNAESILNMVPEGGETFKGRVNQEISVTYTTEGVYGVKCLPHYGLGMVALIKVGGGEAPNLGEAAGVRHPGRANQRFHELFELVEAGAE</sequence>
<dbReference type="AlphaFoldDB" id="A0A4S2H8S4"/>
<comment type="subcellular location">
    <subcellularLocation>
        <location evidence="1">Periplasm</location>
    </subcellularLocation>
</comment>
<feature type="binding site" evidence="9">
    <location>
        <position position="110"/>
    </location>
    <ligand>
        <name>Cu cation</name>
        <dbReference type="ChEBI" id="CHEBI:23378"/>
    </ligand>
</feature>
<feature type="binding site" evidence="9">
    <location>
        <position position="102"/>
    </location>
    <ligand>
        <name>Cu cation</name>
        <dbReference type="ChEBI" id="CHEBI:23378"/>
    </ligand>
</feature>
<evidence type="ECO:0000256" key="4">
    <source>
        <dbReference type="ARBA" id="ARBA00022723"/>
    </source>
</evidence>
<reference evidence="12 13" key="1">
    <citation type="journal article" date="2013" name="Int. J. Syst. Evol. Microbiol.">
        <title>Marinicauda pacifica gen. nov., sp. nov., a prosthecate alphaproteobacterium of the family Hyphomonadaceae isolated from deep seawater.</title>
        <authorList>
            <person name="Zhang X.Y."/>
            <person name="Li G.W."/>
            <person name="Wang C.S."/>
            <person name="Zhang Y.J."/>
            <person name="Xu X.W."/>
            <person name="Li H."/>
            <person name="Liu A."/>
            <person name="Liu C."/>
            <person name="Xie B.B."/>
            <person name="Qin Q.L."/>
            <person name="Xu Z."/>
            <person name="Chen X.L."/>
            <person name="Zhou B.C."/>
            <person name="Zhang Y.Z."/>
        </authorList>
    </citation>
    <scope>NUCLEOTIDE SEQUENCE [LARGE SCALE GENOMIC DNA]</scope>
    <source>
        <strain evidence="12 13">P-1 km-3</strain>
    </source>
</reference>
<dbReference type="CDD" id="cd04218">
    <property type="entry name" value="Pseudoazurin"/>
    <property type="match status" value="1"/>
</dbReference>
<evidence type="ECO:0000259" key="11">
    <source>
        <dbReference type="Pfam" id="PF00127"/>
    </source>
</evidence>
<dbReference type="PRINTS" id="PR00156">
    <property type="entry name" value="COPPERBLUE"/>
</dbReference>
<dbReference type="Pfam" id="PF00127">
    <property type="entry name" value="Copper-bind"/>
    <property type="match status" value="1"/>
</dbReference>
<feature type="chain" id="PRO_5020474009" description="Pseudoazurin" evidence="10">
    <location>
        <begin position="24"/>
        <end position="152"/>
    </location>
</feature>
<evidence type="ECO:0000256" key="2">
    <source>
        <dbReference type="ARBA" id="ARBA00016984"/>
    </source>
</evidence>
<keyword evidence="5" id="KW-0574">Periplasm</keyword>
<dbReference type="Gene3D" id="2.60.40.420">
    <property type="entry name" value="Cupredoxins - blue copper proteins"/>
    <property type="match status" value="1"/>
</dbReference>
<evidence type="ECO:0000313" key="12">
    <source>
        <dbReference type="EMBL" id="TGY92245.1"/>
    </source>
</evidence>
<feature type="binding site" evidence="9">
    <location>
        <position position="105"/>
    </location>
    <ligand>
        <name>Cu cation</name>
        <dbReference type="ChEBI" id="CHEBI:23378"/>
    </ligand>
</feature>
<feature type="signal peptide" evidence="10">
    <location>
        <begin position="1"/>
        <end position="23"/>
    </location>
</feature>
<evidence type="ECO:0000256" key="6">
    <source>
        <dbReference type="ARBA" id="ARBA00022982"/>
    </source>
</evidence>
<evidence type="ECO:0000256" key="9">
    <source>
        <dbReference type="PIRSR" id="PIRSR602386-1"/>
    </source>
</evidence>
<dbReference type="GO" id="GO:0009055">
    <property type="term" value="F:electron transfer activity"/>
    <property type="evidence" value="ECO:0007669"/>
    <property type="project" value="InterPro"/>
</dbReference>
<organism evidence="12 13">
    <name type="scientific">Marinicauda pacifica</name>
    <dbReference type="NCBI Taxonomy" id="1133559"/>
    <lineage>
        <taxon>Bacteria</taxon>
        <taxon>Pseudomonadati</taxon>
        <taxon>Pseudomonadota</taxon>
        <taxon>Alphaproteobacteria</taxon>
        <taxon>Maricaulales</taxon>
        <taxon>Maricaulaceae</taxon>
        <taxon>Marinicauda</taxon>
    </lineage>
</organism>
<evidence type="ECO:0000256" key="8">
    <source>
        <dbReference type="NCBIfam" id="TIGR02375"/>
    </source>
</evidence>
<proteinExistence type="predicted"/>